<evidence type="ECO:0000256" key="1">
    <source>
        <dbReference type="ARBA" id="ARBA00022741"/>
    </source>
</evidence>
<dbReference type="PANTHER" id="PTHR10887:SF495">
    <property type="entry name" value="HELICASE SENATAXIN ISOFORM X1-RELATED"/>
    <property type="match status" value="1"/>
</dbReference>
<name>A0A2P2M1D7_RHIMU</name>
<dbReference type="InterPro" id="IPR041677">
    <property type="entry name" value="DNA2/NAM7_AAA_11"/>
</dbReference>
<dbReference type="Pfam" id="PF23576">
    <property type="entry name" value="SEN1_barrel"/>
    <property type="match status" value="1"/>
</dbReference>
<dbReference type="Pfam" id="PF13087">
    <property type="entry name" value="AAA_12"/>
    <property type="match status" value="1"/>
</dbReference>
<dbReference type="InterPro" id="IPR047187">
    <property type="entry name" value="SF1_C_Upf1"/>
</dbReference>
<accession>A0A2P2M1D7</accession>
<dbReference type="GO" id="GO:0004386">
    <property type="term" value="F:helicase activity"/>
    <property type="evidence" value="ECO:0007669"/>
    <property type="project" value="UniProtKB-KW"/>
</dbReference>
<evidence type="ECO:0000256" key="3">
    <source>
        <dbReference type="ARBA" id="ARBA00022806"/>
    </source>
</evidence>
<dbReference type="GO" id="GO:0016787">
    <property type="term" value="F:hydrolase activity"/>
    <property type="evidence" value="ECO:0007669"/>
    <property type="project" value="UniProtKB-KW"/>
</dbReference>
<dbReference type="EMBL" id="GGEC01043555">
    <property type="protein sequence ID" value="MBX24039.1"/>
    <property type="molecule type" value="Transcribed_RNA"/>
</dbReference>
<sequence length="1680" mass="188299">MMAESLILLLVDPNDNVRQFGKCILEHVSNTRGLACGLKFLCSKDSSSAIFLGLRHALKVVQLYSVISKFHTLQHIFFMLCKLIKDDTSKPGFPETLSDNSTFNKYSSQGGFLTQSVVGSSPVNVDGYSLNVELKSQENFQYLLSKTAWPSIQKCLVEGKAFLDHSPCQMTCVRILEILPVVFKRLLPTFIEHSDYSGKKEKTVFDLIWLHDLIDWGKSSLKVVIVYWKRAVTSLMNLLKEYCSDASAPILRAIESFASCDSINIDQLTEQVSRLRVSLTRESSSNIETDSSEHKSSFSADLFHERRYSTQDVQPVLIDDADVQVLNSTHRSDEANVIFLSDDEDKIEISHVPSILSHIDPDNDLLGSKRNFSTDKSALQAAVTEKVVLGLDTSRDFQQPNVPDRSGLISGLSNFEKLREKTIASMESTGEESKRKEVKTKCDVDDFFSSPCGIDLRNAFEDTVKSKSGNQACNKMVSETRDSVLRELVKDTIDNPLDPAVKSAKIQQLSLVKLGVSGPRRQVIQLRTPYENRFGNMQRDAKVKRFKSPKLDVWYRPILEMDYFATVGLTSAKQDENQTVTKLKEVPVCFESPEQYVDVFRPLVLEEFKAQLYSSFLESSSWEEMYYGCLSVLSVERIDDFHHVRFVHDDNNFSSSKSFVENDLVLLTKGTPQSTSHDFHMVGKVERRERDNNRRGSIILVRFYFLNGSQRLNQARRQLIERSKWHASRILNMTPQLREFQALSTVEGIPILPIILDPINGSLRCNKSREALSNLPQPLQQMLRSSFNESQLQAISSVIGSPNSKNNFELSLIQGPPGTGKTRTIVAIVSSLFASPRGMNDTKSSQNGHSKQSSTPAINARTKISHSVAIARAWQDAALASQLNEDAEKNKKSMGGSVRRRVLICAQSNAAVDELVSRITSEGLYGRDGKMYKPYLVRVGNAKSVHQNSMPFFVDTLVDHRLAEERMHLIDTKNDLSGVSSIVLRSNLEKLVDRIRYYEAKRADLRDCDLDKNLLENKLLKGDDTKEKSDAEVESKLRKLYEQKKQIYRDLSAAQARERKANEELKSLKHKLRKVILKEAEIVVTTLSGCGGDLFGICSESMSSHKFVNPSEHALFDAVVIDEAAQALEPATLIPLQLLKSNGTQCIMVGDPKQLPATVLSSVASKFLYECSMFERLQRAGHPVAMLTKQYRMHPDICRFPSLHFYEGKLLNGDIMSSKVASFHETECLGPYLFYDVIDGHELRGKNSGALSLYNEREVEAAVELLKFFKKRYPSEFIAGRIGIITPYKSQLSLLRSCFSIAFGSSVTADMEFNTVDGFQGREVDILILSTVRAANSGSTVSGLNFSSIGFVADVRRMNVALTRAKLSLWILGNARTLQSNDNWAALVKDAQERNLIISIKQPYWSSFKTCHGDKGTPVNSDNLSGKAKDTKNLRDIMTPNEHKMQAALPRNANRICSRAQRNNSVAGDTDTLLVKRKDSCCERRAGDEQAFPEKMDLPSAGGSHEKKIHRNAKFTVLGEHVADDGSRDGESSKKKPDSRNFRKRVKNEKCKNSENIADRSKQERSEGHERSKGNELKGPTKHLEHSRSQRNLEVSTSSAEGNQKVMESNNGRASNHLGASEDLIKKRKQQREAVDAILNSSLISSKKSEPAIKSVAAKRPTSPKSSVSRHVRPPKRRNG</sequence>
<evidence type="ECO:0000256" key="6">
    <source>
        <dbReference type="SAM" id="MobiDB-lite"/>
    </source>
</evidence>
<feature type="compositionally biased region" description="Polar residues" evidence="6">
    <location>
        <begin position="1590"/>
        <end position="1614"/>
    </location>
</feature>
<evidence type="ECO:0000259" key="9">
    <source>
        <dbReference type="Pfam" id="PF23576"/>
    </source>
</evidence>
<evidence type="ECO:0000256" key="4">
    <source>
        <dbReference type="ARBA" id="ARBA00022840"/>
    </source>
</evidence>
<dbReference type="PANTHER" id="PTHR10887">
    <property type="entry name" value="DNA2/NAM7 HELICASE FAMILY"/>
    <property type="match status" value="1"/>
</dbReference>
<dbReference type="CDD" id="cd18808">
    <property type="entry name" value="SF1_C_Upf1"/>
    <property type="match status" value="1"/>
</dbReference>
<dbReference type="Pfam" id="PF13086">
    <property type="entry name" value="AAA_11"/>
    <property type="match status" value="1"/>
</dbReference>
<feature type="domain" description="Helicase SEN1 beta-barrel" evidence="9">
    <location>
        <begin position="624"/>
        <end position="730"/>
    </location>
</feature>
<dbReference type="InterPro" id="IPR027417">
    <property type="entry name" value="P-loop_NTPase"/>
</dbReference>
<dbReference type="InterPro" id="IPR056474">
    <property type="entry name" value="SEN1_barrel"/>
</dbReference>
<dbReference type="FunFam" id="3.40.50.300:FF:000326">
    <property type="entry name" value="P-loop containing nucleoside triphosphate hydrolase"/>
    <property type="match status" value="1"/>
</dbReference>
<dbReference type="GO" id="GO:0005694">
    <property type="term" value="C:chromosome"/>
    <property type="evidence" value="ECO:0007669"/>
    <property type="project" value="UniProtKB-ARBA"/>
</dbReference>
<feature type="coiled-coil region" evidence="5">
    <location>
        <begin position="1037"/>
        <end position="1078"/>
    </location>
</feature>
<proteinExistence type="predicted"/>
<organism evidence="10">
    <name type="scientific">Rhizophora mucronata</name>
    <name type="common">Asiatic mangrove</name>
    <dbReference type="NCBI Taxonomy" id="61149"/>
    <lineage>
        <taxon>Eukaryota</taxon>
        <taxon>Viridiplantae</taxon>
        <taxon>Streptophyta</taxon>
        <taxon>Embryophyta</taxon>
        <taxon>Tracheophyta</taxon>
        <taxon>Spermatophyta</taxon>
        <taxon>Magnoliopsida</taxon>
        <taxon>eudicotyledons</taxon>
        <taxon>Gunneridae</taxon>
        <taxon>Pentapetalae</taxon>
        <taxon>rosids</taxon>
        <taxon>fabids</taxon>
        <taxon>Malpighiales</taxon>
        <taxon>Rhizophoraceae</taxon>
        <taxon>Rhizophora</taxon>
    </lineage>
</organism>
<feature type="domain" description="DNA2/NAM7 helicase-like C-terminal" evidence="8">
    <location>
        <begin position="1169"/>
        <end position="1375"/>
    </location>
</feature>
<evidence type="ECO:0000256" key="5">
    <source>
        <dbReference type="SAM" id="Coils"/>
    </source>
</evidence>
<feature type="compositionally biased region" description="Polar residues" evidence="6">
    <location>
        <begin position="841"/>
        <end position="857"/>
    </location>
</feature>
<keyword evidence="3" id="KW-0347">Helicase</keyword>
<evidence type="ECO:0000313" key="10">
    <source>
        <dbReference type="EMBL" id="MBX24039.1"/>
    </source>
</evidence>
<keyword evidence="2" id="KW-0378">Hydrolase</keyword>
<reference evidence="10" key="1">
    <citation type="submission" date="2018-02" db="EMBL/GenBank/DDBJ databases">
        <title>Rhizophora mucronata_Transcriptome.</title>
        <authorList>
            <person name="Meera S.P."/>
            <person name="Sreeshan A."/>
            <person name="Augustine A."/>
        </authorList>
    </citation>
    <scope>NUCLEOTIDE SEQUENCE</scope>
    <source>
        <tissue evidence="10">Leaf</tissue>
    </source>
</reference>
<protein>
    <submittedName>
        <fullName evidence="10">Uncharacterized protein MANES_06G179400</fullName>
    </submittedName>
</protein>
<dbReference type="InterPro" id="IPR045055">
    <property type="entry name" value="DNA2/NAM7-like"/>
</dbReference>
<keyword evidence="5" id="KW-0175">Coiled coil</keyword>
<dbReference type="Gene3D" id="3.40.50.300">
    <property type="entry name" value="P-loop containing nucleotide triphosphate hydrolases"/>
    <property type="match status" value="2"/>
</dbReference>
<dbReference type="SUPFAM" id="SSF52540">
    <property type="entry name" value="P-loop containing nucleoside triphosphate hydrolases"/>
    <property type="match status" value="1"/>
</dbReference>
<feature type="region of interest" description="Disordered" evidence="6">
    <location>
        <begin position="837"/>
        <end position="859"/>
    </location>
</feature>
<feature type="compositionally biased region" description="Basic residues" evidence="6">
    <location>
        <begin position="1668"/>
        <end position="1680"/>
    </location>
</feature>
<evidence type="ECO:0000259" key="8">
    <source>
        <dbReference type="Pfam" id="PF13087"/>
    </source>
</evidence>
<feature type="compositionally biased region" description="Basic and acidic residues" evidence="6">
    <location>
        <begin position="1521"/>
        <end position="1541"/>
    </location>
</feature>
<feature type="compositionally biased region" description="Basic and acidic residues" evidence="6">
    <location>
        <begin position="1548"/>
        <end position="1576"/>
    </location>
</feature>
<feature type="domain" description="DNA2/NAM7 helicase helicase" evidence="7">
    <location>
        <begin position="787"/>
        <end position="1161"/>
    </location>
</feature>
<dbReference type="GO" id="GO:0005524">
    <property type="term" value="F:ATP binding"/>
    <property type="evidence" value="ECO:0007669"/>
    <property type="project" value="UniProtKB-KW"/>
</dbReference>
<dbReference type="CDD" id="cd18042">
    <property type="entry name" value="DEXXQc_SETX"/>
    <property type="match status" value="1"/>
</dbReference>
<dbReference type="InterPro" id="IPR041679">
    <property type="entry name" value="DNA2/NAM7-like_C"/>
</dbReference>
<keyword evidence="1" id="KW-0547">Nucleotide-binding</keyword>
<feature type="compositionally biased region" description="Basic and acidic residues" evidence="6">
    <location>
        <begin position="1486"/>
        <end position="1497"/>
    </location>
</feature>
<feature type="region of interest" description="Disordered" evidence="6">
    <location>
        <begin position="1486"/>
        <end position="1680"/>
    </location>
</feature>
<evidence type="ECO:0000259" key="7">
    <source>
        <dbReference type="Pfam" id="PF13086"/>
    </source>
</evidence>
<keyword evidence="4" id="KW-0067">ATP-binding</keyword>
<evidence type="ECO:0000256" key="2">
    <source>
        <dbReference type="ARBA" id="ARBA00022801"/>
    </source>
</evidence>